<dbReference type="GO" id="GO:0016791">
    <property type="term" value="F:phosphatase activity"/>
    <property type="evidence" value="ECO:0007669"/>
    <property type="project" value="TreeGrafter"/>
</dbReference>
<proteinExistence type="inferred from homology"/>
<dbReference type="Proteomes" id="UP000250088">
    <property type="component" value="Chromosome"/>
</dbReference>
<name>A0A2Z2I1G8_9EURY</name>
<dbReference type="EMBL" id="CP019893">
    <property type="protein sequence ID" value="ARS90308.1"/>
    <property type="molecule type" value="Genomic_DNA"/>
</dbReference>
<dbReference type="KEGG" id="naj:B1756_11625"/>
<dbReference type="Pfam" id="PF00702">
    <property type="entry name" value="Hydrolase"/>
    <property type="match status" value="1"/>
</dbReference>
<reference evidence="7" key="1">
    <citation type="submission" date="2017-02" db="EMBL/GenBank/DDBJ databases">
        <title>Natronthermophilus aegyptiacus gen. nov.,sp. nov., an aerobic, extremely halophilic alkalithermophilic archaeon isolated from the athalassohaline Wadi An Natrun, Egypt.</title>
        <authorList>
            <person name="Zhao B."/>
        </authorList>
    </citation>
    <scope>NUCLEOTIDE SEQUENCE [LARGE SCALE GENOMIC DNA]</scope>
    <source>
        <strain evidence="7">JW/NM-HA 15</strain>
    </source>
</reference>
<dbReference type="InterPro" id="IPR036412">
    <property type="entry name" value="HAD-like_sf"/>
</dbReference>
<keyword evidence="5" id="KW-0460">Magnesium</keyword>
<organism evidence="6 7">
    <name type="scientific">Natrarchaeobaculum aegyptiacum</name>
    <dbReference type="NCBI Taxonomy" id="745377"/>
    <lineage>
        <taxon>Archaea</taxon>
        <taxon>Methanobacteriati</taxon>
        <taxon>Methanobacteriota</taxon>
        <taxon>Stenosarchaea group</taxon>
        <taxon>Halobacteria</taxon>
        <taxon>Halobacteriales</taxon>
        <taxon>Natrialbaceae</taxon>
        <taxon>Natrarchaeobaculum</taxon>
    </lineage>
</organism>
<gene>
    <name evidence="6" type="ORF">B1756_11625</name>
</gene>
<dbReference type="NCBIfam" id="TIGR01549">
    <property type="entry name" value="HAD-SF-IA-v1"/>
    <property type="match status" value="1"/>
</dbReference>
<evidence type="ECO:0000256" key="5">
    <source>
        <dbReference type="ARBA" id="ARBA00022842"/>
    </source>
</evidence>
<evidence type="ECO:0000313" key="7">
    <source>
        <dbReference type="Proteomes" id="UP000250088"/>
    </source>
</evidence>
<comment type="similarity">
    <text evidence="2">Belongs to the HAD-like hydrolase superfamily.</text>
</comment>
<dbReference type="Gene3D" id="3.40.50.1000">
    <property type="entry name" value="HAD superfamily/HAD-like"/>
    <property type="match status" value="1"/>
</dbReference>
<dbReference type="InterPro" id="IPR051400">
    <property type="entry name" value="HAD-like_hydrolase"/>
</dbReference>
<dbReference type="NCBIfam" id="TIGR01509">
    <property type="entry name" value="HAD-SF-IA-v3"/>
    <property type="match status" value="1"/>
</dbReference>
<keyword evidence="7" id="KW-1185">Reference proteome</keyword>
<dbReference type="AlphaFoldDB" id="A0A2Z2I1G8"/>
<dbReference type="PANTHER" id="PTHR46470:SF2">
    <property type="entry name" value="GLYCERALDEHYDE 3-PHOSPHATE PHOSPHATASE"/>
    <property type="match status" value="1"/>
</dbReference>
<dbReference type="SFLD" id="SFLDS00003">
    <property type="entry name" value="Haloacid_Dehalogenase"/>
    <property type="match status" value="1"/>
</dbReference>
<dbReference type="GO" id="GO:0044281">
    <property type="term" value="P:small molecule metabolic process"/>
    <property type="evidence" value="ECO:0007669"/>
    <property type="project" value="UniProtKB-ARBA"/>
</dbReference>
<dbReference type="OrthoDB" id="27736at2157"/>
<evidence type="ECO:0000256" key="2">
    <source>
        <dbReference type="ARBA" id="ARBA00007958"/>
    </source>
</evidence>
<dbReference type="RefSeq" id="WP_086888684.1">
    <property type="nucleotide sequence ID" value="NZ_CP019893.1"/>
</dbReference>
<dbReference type="InterPro" id="IPR006439">
    <property type="entry name" value="HAD-SF_hydro_IA"/>
</dbReference>
<evidence type="ECO:0000256" key="3">
    <source>
        <dbReference type="ARBA" id="ARBA00022723"/>
    </source>
</evidence>
<dbReference type="PANTHER" id="PTHR46470">
    <property type="entry name" value="N-ACYLNEURAMINATE-9-PHOSPHATASE"/>
    <property type="match status" value="1"/>
</dbReference>
<keyword evidence="4" id="KW-0378">Hydrolase</keyword>
<protein>
    <submittedName>
        <fullName evidence="6">Haloacid dehalogenase</fullName>
    </submittedName>
</protein>
<comment type="cofactor">
    <cofactor evidence="1">
        <name>Mg(2+)</name>
        <dbReference type="ChEBI" id="CHEBI:18420"/>
    </cofactor>
</comment>
<dbReference type="GO" id="GO:0046872">
    <property type="term" value="F:metal ion binding"/>
    <property type="evidence" value="ECO:0007669"/>
    <property type="project" value="UniProtKB-KW"/>
</dbReference>
<evidence type="ECO:0000256" key="4">
    <source>
        <dbReference type="ARBA" id="ARBA00022801"/>
    </source>
</evidence>
<accession>A0A2Z2I1G8</accession>
<dbReference type="GeneID" id="32894736"/>
<dbReference type="SUPFAM" id="SSF56784">
    <property type="entry name" value="HAD-like"/>
    <property type="match status" value="1"/>
</dbReference>
<dbReference type="InterPro" id="IPR023214">
    <property type="entry name" value="HAD_sf"/>
</dbReference>
<dbReference type="Gene3D" id="1.20.120.710">
    <property type="entry name" value="Haloacid dehalogenase hydrolase-like domain"/>
    <property type="match status" value="1"/>
</dbReference>
<sequence>MAAYDAVCFDLDRTLCEPTQDPETVLESAFDSAGYDPFCTHDDLRALVPSVPSADSDREFYVTLFETVLERSDGEPETDRPATDVATTLADSYLETADPTAVQFRPGAERVLEYARDRARVGLITNGERPRQVQKLESLGIADAFDVRVYTDPGAGIDPKPSTTPFEYALGKLAAKPAASIHVGDSLHADIAGANAMGLDSAWLADGTERPGDHRPTYELRSLEALEEIV</sequence>
<keyword evidence="3" id="KW-0479">Metal-binding</keyword>
<dbReference type="SFLD" id="SFLDG01129">
    <property type="entry name" value="C1.5:_HAD__Beta-PGM__Phosphata"/>
    <property type="match status" value="1"/>
</dbReference>
<evidence type="ECO:0000256" key="1">
    <source>
        <dbReference type="ARBA" id="ARBA00001946"/>
    </source>
</evidence>
<evidence type="ECO:0000313" key="6">
    <source>
        <dbReference type="EMBL" id="ARS90308.1"/>
    </source>
</evidence>